<feature type="chain" id="PRO_5045201541" description="alpha-1,2-Mannosidase" evidence="12">
    <location>
        <begin position="27"/>
        <end position="549"/>
    </location>
</feature>
<name>A0ABR1IY85_9AGAR</name>
<evidence type="ECO:0000256" key="1">
    <source>
        <dbReference type="ARBA" id="ARBA00001913"/>
    </source>
</evidence>
<gene>
    <name evidence="13" type="ORF">VKT23_016746</name>
</gene>
<evidence type="ECO:0000256" key="11">
    <source>
        <dbReference type="RuleBase" id="RU361193"/>
    </source>
</evidence>
<comment type="cofactor">
    <cofactor evidence="1">
        <name>Ca(2+)</name>
        <dbReference type="ChEBI" id="CHEBI:29108"/>
    </cofactor>
</comment>
<proteinExistence type="inferred from homology"/>
<dbReference type="Gene3D" id="1.50.10.10">
    <property type="match status" value="1"/>
</dbReference>
<evidence type="ECO:0000256" key="9">
    <source>
        <dbReference type="ARBA" id="ARBA00047669"/>
    </source>
</evidence>
<organism evidence="13 14">
    <name type="scientific">Marasmiellus scandens</name>
    <dbReference type="NCBI Taxonomy" id="2682957"/>
    <lineage>
        <taxon>Eukaryota</taxon>
        <taxon>Fungi</taxon>
        <taxon>Dikarya</taxon>
        <taxon>Basidiomycota</taxon>
        <taxon>Agaricomycotina</taxon>
        <taxon>Agaricomycetes</taxon>
        <taxon>Agaricomycetidae</taxon>
        <taxon>Agaricales</taxon>
        <taxon>Marasmiineae</taxon>
        <taxon>Omphalotaceae</taxon>
        <taxon>Marasmiellus</taxon>
    </lineage>
</organism>
<dbReference type="SUPFAM" id="SSF48225">
    <property type="entry name" value="Seven-hairpin glycosidases"/>
    <property type="match status" value="1"/>
</dbReference>
<comment type="catalytic activity">
    <reaction evidence="9">
        <text>N(4)-(alpha-D-Man-(1-&gt;2)-alpha-D-Man-(1-&gt;2)-alpha-D-Man-(1-&gt;3)-[alpha-D-Man-(1-&gt;3)-[alpha-D-Man-(1-&gt;2)-alpha-D-Man-(1-&gt;6)]-alpha-D-Man-(1-&gt;6)]-beta-D-Man-(1-&gt;4)-beta-D-GlcNAc-(1-&gt;4)-beta-D-GlcNAc)-L-asparaginyl-[protein] (N-glucan mannose isomer 8A1,2,3B1,3) + 3 H2O = N(4)-(alpha-D-Man-(1-&gt;3)-[alpha-D-Man-(1-&gt;3)-[alpha-D-Man-(1-&gt;6)]-alpha-D-Man-(1-&gt;6)]-beta-D-Man-(1-&gt;4)-beta-D-GlcNAc-(1-&gt;4)-beta-D-GlcNAc)-L-asparaginyl-[protein] (N-glucan mannose isomer 5A1,2) + 3 beta-D-mannose</text>
        <dbReference type="Rhea" id="RHEA:56028"/>
        <dbReference type="Rhea" id="RHEA-COMP:14358"/>
        <dbReference type="Rhea" id="RHEA-COMP:14367"/>
        <dbReference type="ChEBI" id="CHEBI:15377"/>
        <dbReference type="ChEBI" id="CHEBI:28563"/>
        <dbReference type="ChEBI" id="CHEBI:59087"/>
        <dbReference type="ChEBI" id="CHEBI:60628"/>
        <dbReference type="EC" id="3.2.1.113"/>
    </reaction>
</comment>
<dbReference type="EC" id="3.2.1.-" evidence="11"/>
<dbReference type="Proteomes" id="UP001498398">
    <property type="component" value="Unassembled WGS sequence"/>
</dbReference>
<evidence type="ECO:0000256" key="4">
    <source>
        <dbReference type="ARBA" id="ARBA00022729"/>
    </source>
</evidence>
<evidence type="ECO:0000256" key="12">
    <source>
        <dbReference type="SAM" id="SignalP"/>
    </source>
</evidence>
<evidence type="ECO:0000256" key="10">
    <source>
        <dbReference type="ARBA" id="ARBA00048605"/>
    </source>
</evidence>
<evidence type="ECO:0000256" key="6">
    <source>
        <dbReference type="ARBA" id="ARBA00023157"/>
    </source>
</evidence>
<keyword evidence="14" id="KW-1185">Reference proteome</keyword>
<keyword evidence="8 11" id="KW-0326">Glycosidase</keyword>
<comment type="similarity">
    <text evidence="3 11">Belongs to the glycosyl hydrolase 47 family.</text>
</comment>
<evidence type="ECO:0000256" key="7">
    <source>
        <dbReference type="ARBA" id="ARBA00023180"/>
    </source>
</evidence>
<dbReference type="InterPro" id="IPR036026">
    <property type="entry name" value="Seven-hairpin_glycosidases"/>
</dbReference>
<accession>A0ABR1IY85</accession>
<reference evidence="13 14" key="1">
    <citation type="submission" date="2024-01" db="EMBL/GenBank/DDBJ databases">
        <title>A draft genome for the cacao thread blight pathogen Marasmiellus scandens.</title>
        <authorList>
            <person name="Baruah I.K."/>
            <person name="Leung J."/>
            <person name="Bukari Y."/>
            <person name="Amoako-Attah I."/>
            <person name="Meinhardt L.W."/>
            <person name="Bailey B.A."/>
            <person name="Cohen S.P."/>
        </authorList>
    </citation>
    <scope>NUCLEOTIDE SEQUENCE [LARGE SCALE GENOMIC DNA]</scope>
    <source>
        <strain evidence="13 14">GH-19</strain>
    </source>
</reference>
<keyword evidence="6" id="KW-1015">Disulfide bond</keyword>
<keyword evidence="4 12" id="KW-0732">Signal</keyword>
<evidence type="ECO:0000256" key="8">
    <source>
        <dbReference type="ARBA" id="ARBA00023295"/>
    </source>
</evidence>
<dbReference type="InterPro" id="IPR050749">
    <property type="entry name" value="Glycosyl_Hydrolase_47"/>
</dbReference>
<evidence type="ECO:0000256" key="3">
    <source>
        <dbReference type="ARBA" id="ARBA00007658"/>
    </source>
</evidence>
<sequence>MVGLAATFTRCVGALAILSPFGSAIAGQVQKPFLQVPLSAFKHRDDVKDIFIESYNAYRKFAFGHDDLLPISKNFSDGRNGWGASIVDGMATMRIMGLDDFFNEAVDFVGKIDFSESQTPDTVSIFETTIRYLGGLISAFELSGKQHKILIEKAQQLTDKMAFAWETKNQTIPWRLLDFSTNTPNLGTSNIAEAGTLDLEWNRLSLYTGNDTYRRLAEGSVRTIAGLTAPLPGLAAQGIDPATNAFVGNYITWGGGSDSYFEYLIKYARLTNTNDNLFADTWHTAVDSSIKNLLRKSKVGDHLYLADRDDEGKIVHISSHLACFHGGNWILGGKLLNNDTIVNIALDLVEACWNTYASTETGIGPEVFEFISEDSFQPSDTHPNAQQRQFFQKHGFFITASDYILRPEVLESNFYAWRVTGDTKYLDRAASAADSFRKFLRVDSGGYSGINDVDDANINKGGRIDDTESFWFAEVLKYLYLTFDDPDHISLDKFVFNTEAQPFEAPPAKPVYGSGSPLPPKGPYVMKVADIPLPAISPIPALQFDPFPN</sequence>
<evidence type="ECO:0000256" key="5">
    <source>
        <dbReference type="ARBA" id="ARBA00022801"/>
    </source>
</evidence>
<dbReference type="InterPro" id="IPR001382">
    <property type="entry name" value="Glyco_hydro_47"/>
</dbReference>
<feature type="signal peptide" evidence="12">
    <location>
        <begin position="1"/>
        <end position="26"/>
    </location>
</feature>
<keyword evidence="5 11" id="KW-0378">Hydrolase</keyword>
<dbReference type="PRINTS" id="PR00747">
    <property type="entry name" value="GLYHDRLASE47"/>
</dbReference>
<protein>
    <recommendedName>
        <fullName evidence="11">alpha-1,2-Mannosidase</fullName>
        <ecNumber evidence="11">3.2.1.-</ecNumber>
    </recommendedName>
</protein>
<comment type="pathway">
    <text evidence="2">Protein modification; protein glycosylation.</text>
</comment>
<dbReference type="PANTHER" id="PTHR11742:SF101">
    <property type="entry name" value="MANNOSYL-OLIGOSACCHARIDE ALPHA-1,2-MANNOSIDASE 1B"/>
    <property type="match status" value="1"/>
</dbReference>
<evidence type="ECO:0000256" key="2">
    <source>
        <dbReference type="ARBA" id="ARBA00004922"/>
    </source>
</evidence>
<evidence type="ECO:0000313" key="13">
    <source>
        <dbReference type="EMBL" id="KAK7440969.1"/>
    </source>
</evidence>
<evidence type="ECO:0000313" key="14">
    <source>
        <dbReference type="Proteomes" id="UP001498398"/>
    </source>
</evidence>
<comment type="caution">
    <text evidence="13">The sequence shown here is derived from an EMBL/GenBank/DDBJ whole genome shotgun (WGS) entry which is preliminary data.</text>
</comment>
<dbReference type="EMBL" id="JBANRG010000065">
    <property type="protein sequence ID" value="KAK7440969.1"/>
    <property type="molecule type" value="Genomic_DNA"/>
</dbReference>
<dbReference type="InterPro" id="IPR012341">
    <property type="entry name" value="6hp_glycosidase-like_sf"/>
</dbReference>
<comment type="catalytic activity">
    <reaction evidence="10">
        <text>N(4)-(alpha-D-Man-(1-&gt;2)-alpha-D-Man-(1-&gt;2)-alpha-D-Man-(1-&gt;3)-[alpha-D-Man-(1-&gt;2)-alpha-D-Man-(1-&gt;3)-[alpha-D-Man-(1-&gt;2)-alpha-D-Man-(1-&gt;6)]-alpha-D-Man-(1-&gt;6)]-beta-D-Man-(1-&gt;4)-beta-D-GlcNAc-(1-&gt;4)-beta-D-GlcNAc)-L-asparaginyl-[protein] (N-glucan mannose isomer 9A1,2,3B1,2,3) + 4 H2O = N(4)-(alpha-D-Man-(1-&gt;3)-[alpha-D-Man-(1-&gt;3)-[alpha-D-Man-(1-&gt;6)]-alpha-D-Man-(1-&gt;6)]-beta-D-Man-(1-&gt;4)-beta-D-GlcNAc-(1-&gt;4)-beta-D-GlcNAc)-L-asparaginyl-[protein] (N-glucan mannose isomer 5A1,2) + 4 beta-D-mannose</text>
        <dbReference type="Rhea" id="RHEA:56008"/>
        <dbReference type="Rhea" id="RHEA-COMP:14356"/>
        <dbReference type="Rhea" id="RHEA-COMP:14367"/>
        <dbReference type="ChEBI" id="CHEBI:15377"/>
        <dbReference type="ChEBI" id="CHEBI:28563"/>
        <dbReference type="ChEBI" id="CHEBI:59087"/>
        <dbReference type="ChEBI" id="CHEBI:139493"/>
        <dbReference type="EC" id="3.2.1.113"/>
    </reaction>
</comment>
<dbReference type="PANTHER" id="PTHR11742">
    <property type="entry name" value="MANNOSYL-OLIGOSACCHARIDE ALPHA-1,2-MANNOSIDASE-RELATED"/>
    <property type="match status" value="1"/>
</dbReference>
<dbReference type="Pfam" id="PF01532">
    <property type="entry name" value="Glyco_hydro_47"/>
    <property type="match status" value="1"/>
</dbReference>
<keyword evidence="7" id="KW-0325">Glycoprotein</keyword>